<comment type="similarity">
    <text evidence="6">Belongs to the binding-protein-dependent transport system permease family.</text>
</comment>
<protein>
    <submittedName>
        <fullName evidence="8">Carnitine transport permease protein OpuCB</fullName>
    </submittedName>
</protein>
<dbReference type="InterPro" id="IPR051204">
    <property type="entry name" value="ABC_transp_perm/SBD"/>
</dbReference>
<keyword evidence="2 6" id="KW-0813">Transport</keyword>
<evidence type="ECO:0000259" key="7">
    <source>
        <dbReference type="PROSITE" id="PS50928"/>
    </source>
</evidence>
<dbReference type="Proteomes" id="UP000180254">
    <property type="component" value="Unassembled WGS sequence"/>
</dbReference>
<keyword evidence="5 6" id="KW-0472">Membrane</keyword>
<comment type="caution">
    <text evidence="8">The sequence shown here is derived from an EMBL/GenBank/DDBJ whole genome shotgun (WGS) entry which is preliminary data.</text>
</comment>
<dbReference type="FunFam" id="1.10.3720.10:FF:000001">
    <property type="entry name" value="Glycine betaine ABC transporter, permease"/>
    <property type="match status" value="1"/>
</dbReference>
<organism evidence="8 9">
    <name type="scientific">Andreesenia angusta</name>
    <dbReference type="NCBI Taxonomy" id="39480"/>
    <lineage>
        <taxon>Bacteria</taxon>
        <taxon>Bacillati</taxon>
        <taxon>Bacillota</taxon>
        <taxon>Tissierellia</taxon>
        <taxon>Tissierellales</taxon>
        <taxon>Gottschalkiaceae</taxon>
        <taxon>Andreesenia</taxon>
    </lineage>
</organism>
<sequence>MDYSLIIETLKKDSIIPLIQHFYLVTVTIFTCIVIGIPISIGFTRNRESRVLKTIMRILSVFQSIPSFAFIALAMPLLGIGFLPAIVALVAQSLLPIVRGAIVGFLEVDKSTIEAARGMGMSKRKVLTEVELPLAMSSILNGVKTSTVYATSAATLAGFIGAGGLGVLISRGLSVFTSEYILVGASLGAILAICLDRALDKVKNKFTY</sequence>
<dbReference type="OrthoDB" id="9801163at2"/>
<gene>
    <name evidence="8" type="primary">opuCB</name>
    <name evidence="8" type="ORF">EUAN_06600</name>
</gene>
<reference evidence="8 9" key="1">
    <citation type="submission" date="2016-09" db="EMBL/GenBank/DDBJ databases">
        <title>Genome sequence of Eubacterium angustum.</title>
        <authorList>
            <person name="Poehlein A."/>
            <person name="Daniel R."/>
        </authorList>
    </citation>
    <scope>NUCLEOTIDE SEQUENCE [LARGE SCALE GENOMIC DNA]</scope>
    <source>
        <strain evidence="8 9">DSM 1989</strain>
    </source>
</reference>
<evidence type="ECO:0000256" key="3">
    <source>
        <dbReference type="ARBA" id="ARBA00022692"/>
    </source>
</evidence>
<evidence type="ECO:0000256" key="6">
    <source>
        <dbReference type="RuleBase" id="RU363032"/>
    </source>
</evidence>
<evidence type="ECO:0000256" key="1">
    <source>
        <dbReference type="ARBA" id="ARBA00004141"/>
    </source>
</evidence>
<dbReference type="STRING" id="39480.EUAN_06600"/>
<evidence type="ECO:0000313" key="9">
    <source>
        <dbReference type="Proteomes" id="UP000180254"/>
    </source>
</evidence>
<dbReference type="CDD" id="cd06261">
    <property type="entry name" value="TM_PBP2"/>
    <property type="match status" value="1"/>
</dbReference>
<evidence type="ECO:0000256" key="4">
    <source>
        <dbReference type="ARBA" id="ARBA00022989"/>
    </source>
</evidence>
<dbReference type="GO" id="GO:0055085">
    <property type="term" value="P:transmembrane transport"/>
    <property type="evidence" value="ECO:0007669"/>
    <property type="project" value="InterPro"/>
</dbReference>
<keyword evidence="9" id="KW-1185">Reference proteome</keyword>
<dbReference type="InterPro" id="IPR000515">
    <property type="entry name" value="MetI-like"/>
</dbReference>
<keyword evidence="4 6" id="KW-1133">Transmembrane helix</keyword>
<feature type="transmembrane region" description="Helical" evidence="6">
    <location>
        <begin position="149"/>
        <end position="168"/>
    </location>
</feature>
<comment type="subcellular location">
    <subcellularLocation>
        <location evidence="6">Cell membrane</location>
        <topology evidence="6">Multi-pass membrane protein</topology>
    </subcellularLocation>
    <subcellularLocation>
        <location evidence="1">Membrane</location>
        <topology evidence="1">Multi-pass membrane protein</topology>
    </subcellularLocation>
</comment>
<dbReference type="AlphaFoldDB" id="A0A1S1V8G1"/>
<evidence type="ECO:0000256" key="5">
    <source>
        <dbReference type="ARBA" id="ARBA00023136"/>
    </source>
</evidence>
<accession>A0A1S1V8G1</accession>
<dbReference type="SUPFAM" id="SSF161098">
    <property type="entry name" value="MetI-like"/>
    <property type="match status" value="1"/>
</dbReference>
<keyword evidence="3 6" id="KW-0812">Transmembrane</keyword>
<name>A0A1S1V8G1_9FIRM</name>
<dbReference type="PANTHER" id="PTHR30177">
    <property type="entry name" value="GLYCINE BETAINE/L-PROLINE TRANSPORT SYSTEM PERMEASE PROTEIN PROW"/>
    <property type="match status" value="1"/>
</dbReference>
<dbReference type="PROSITE" id="PS50928">
    <property type="entry name" value="ABC_TM1"/>
    <property type="match status" value="1"/>
</dbReference>
<dbReference type="Gene3D" id="1.10.3720.10">
    <property type="entry name" value="MetI-like"/>
    <property type="match status" value="1"/>
</dbReference>
<proteinExistence type="inferred from homology"/>
<dbReference type="RefSeq" id="WP_071061671.1">
    <property type="nucleotide sequence ID" value="NZ_MKIE01000002.1"/>
</dbReference>
<dbReference type="PANTHER" id="PTHR30177:SF4">
    <property type="entry name" value="OSMOPROTECTANT IMPORT PERMEASE PROTEIN OSMW"/>
    <property type="match status" value="1"/>
</dbReference>
<dbReference type="EMBL" id="MKIE01000002">
    <property type="protein sequence ID" value="OHW62876.1"/>
    <property type="molecule type" value="Genomic_DNA"/>
</dbReference>
<dbReference type="Pfam" id="PF00528">
    <property type="entry name" value="BPD_transp_1"/>
    <property type="match status" value="1"/>
</dbReference>
<dbReference type="GO" id="GO:0005886">
    <property type="term" value="C:plasma membrane"/>
    <property type="evidence" value="ECO:0007669"/>
    <property type="project" value="UniProtKB-SubCell"/>
</dbReference>
<feature type="transmembrane region" description="Helical" evidence="6">
    <location>
        <begin position="180"/>
        <end position="199"/>
    </location>
</feature>
<dbReference type="GO" id="GO:0031460">
    <property type="term" value="P:glycine betaine transport"/>
    <property type="evidence" value="ECO:0007669"/>
    <property type="project" value="TreeGrafter"/>
</dbReference>
<dbReference type="InterPro" id="IPR035906">
    <property type="entry name" value="MetI-like_sf"/>
</dbReference>
<evidence type="ECO:0000256" key="2">
    <source>
        <dbReference type="ARBA" id="ARBA00022448"/>
    </source>
</evidence>
<evidence type="ECO:0000313" key="8">
    <source>
        <dbReference type="EMBL" id="OHW62876.1"/>
    </source>
</evidence>
<feature type="transmembrane region" description="Helical" evidence="6">
    <location>
        <begin position="20"/>
        <end position="43"/>
    </location>
</feature>
<feature type="domain" description="ABC transmembrane type-1" evidence="7">
    <location>
        <begin position="18"/>
        <end position="199"/>
    </location>
</feature>